<dbReference type="InterPro" id="IPR016024">
    <property type="entry name" value="ARM-type_fold"/>
</dbReference>
<accession>A0A812DE64</accession>
<evidence type="ECO:0000313" key="4">
    <source>
        <dbReference type="EMBL" id="CAE1300155.1"/>
    </source>
</evidence>
<dbReference type="OrthoDB" id="744564at2759"/>
<evidence type="ECO:0000259" key="3">
    <source>
        <dbReference type="Pfam" id="PF25154"/>
    </source>
</evidence>
<dbReference type="EMBL" id="CAHIKZ030003431">
    <property type="protein sequence ID" value="CAE1300155.1"/>
    <property type="molecule type" value="Genomic_DNA"/>
</dbReference>
<dbReference type="Pfam" id="PF25153">
    <property type="entry name" value="TPR_AP5Z1"/>
    <property type="match status" value="1"/>
</dbReference>
<dbReference type="InterPro" id="IPR028222">
    <property type="entry name" value="AP5Z1"/>
</dbReference>
<dbReference type="AlphaFoldDB" id="A0A812DE64"/>
<keyword evidence="5" id="KW-1185">Reference proteome</keyword>
<name>A0A812DE64_ACAPH</name>
<reference evidence="4" key="1">
    <citation type="submission" date="2021-01" db="EMBL/GenBank/DDBJ databases">
        <authorList>
            <person name="Li R."/>
            <person name="Bekaert M."/>
        </authorList>
    </citation>
    <scope>NUCLEOTIDE SEQUENCE</scope>
    <source>
        <strain evidence="4">Farmed</strain>
    </source>
</reference>
<organism evidence="4 5">
    <name type="scientific">Acanthosepion pharaonis</name>
    <name type="common">Pharaoh cuttlefish</name>
    <name type="synonym">Sepia pharaonis</name>
    <dbReference type="NCBI Taxonomy" id="158019"/>
    <lineage>
        <taxon>Eukaryota</taxon>
        <taxon>Metazoa</taxon>
        <taxon>Spiralia</taxon>
        <taxon>Lophotrochozoa</taxon>
        <taxon>Mollusca</taxon>
        <taxon>Cephalopoda</taxon>
        <taxon>Coleoidea</taxon>
        <taxon>Decapodiformes</taxon>
        <taxon>Sepiida</taxon>
        <taxon>Sepiina</taxon>
        <taxon>Sepiidae</taxon>
        <taxon>Acanthosepion</taxon>
    </lineage>
</organism>
<feature type="domain" description="AP-5 complex subunit zeta-1 C-terminal TPR" evidence="3">
    <location>
        <begin position="448"/>
        <end position="787"/>
    </location>
</feature>
<evidence type="ECO:0000313" key="5">
    <source>
        <dbReference type="Proteomes" id="UP000597762"/>
    </source>
</evidence>
<dbReference type="PANTHER" id="PTHR46488:SF1">
    <property type="entry name" value="AP-5 COMPLEX SUBUNIT ZETA-1"/>
    <property type="match status" value="1"/>
</dbReference>
<dbReference type="PANTHER" id="PTHR46488">
    <property type="entry name" value="AP-5 COMPLEX SUBUNIT ZETA-1"/>
    <property type="match status" value="1"/>
</dbReference>
<protein>
    <submittedName>
        <fullName evidence="4">AP5Z1</fullName>
    </submittedName>
</protein>
<feature type="domain" description="AP-5 complex subunit zeta-1 ARM repeats" evidence="1">
    <location>
        <begin position="318"/>
        <end position="436"/>
    </location>
</feature>
<dbReference type="Pfam" id="PF25154">
    <property type="entry name" value="TPR_AP5Z1_C"/>
    <property type="match status" value="1"/>
</dbReference>
<sequence>MALSMVDAILAQARNTTQEDINNICSNALVNFGIPEKRGQCMKLLRQLFLVLQNFNSKPCILPKLLANLFLSAVSVKKSSRECILCKQIFMELLASDVEGENQIGEMLTNKVDVKQGINSLPFYYVQGRKIGCLVKMVSEAVRWLSTSEADFDVQRKSFSFIVAVVTLHSQVIKRDDIGEVNKFIPNWLMEASRHQASNPATLNPFKKEKTLVTEIDGTPSRNFFTILNVAQYNTDDQFLNIFTFSMLYQWLDHTIKVVPTTADDLQSLTSSQGTSSVSLSPSLPKEFAMLTSRVIDYCFRVFDQCERKPKVATDVDFQNACLMETINILDAICKVDKEQTPRVFQEVKRLFSMLSSDTNRTPRVMINLLQFFINHSATVVHDPQYAYTLFFNQLLSQKFKEHHIAFDTVMLLHDNLDTLCYKTNVLSKFFPNILKIIAWNPQTFVKEFEDILPAMITQSTALEVFHRLLELPCLTACLEASDKLKRGDINDMESVSFQALQNEAYKPLFNYILSSDCGHGDTINKLGELYEALHDMRDSARVIVCSEAVPHLLGVYFSVILEDGNEEFASCLVSVLLERVSMLYDVPGYKKNVKKLFADYIVKLLSQYPYIVIKQRGEIIDYLMNTHNMTDDRFFMHLVWSVGEFCSSVLDSNCTAKIISKYYEVLETLLYEWSSITMTSGPDQEFPPRLLSILMSASAKLASRCQDLIPRAVLCLTKVYSQLCAPNELPGDTKDSLLTTTQELINLFSFPNFASVILNPSLEIQSGRCHQDNMCLPIVLRATHNMLLVDCSKKKLLETVK</sequence>
<feature type="domain" description="AP-5 complex subunit zeta-1 N-terminal TPR" evidence="2">
    <location>
        <begin position="7"/>
        <end position="264"/>
    </location>
</feature>
<dbReference type="InterPro" id="IPR056857">
    <property type="entry name" value="TPR_AP5Z1_N"/>
</dbReference>
<dbReference type="GO" id="GO:0044599">
    <property type="term" value="C:AP-5 adaptor complex"/>
    <property type="evidence" value="ECO:0007669"/>
    <property type="project" value="InterPro"/>
</dbReference>
<comment type="caution">
    <text evidence="4">The sequence shown here is derived from an EMBL/GenBank/DDBJ whole genome shotgun (WGS) entry which is preliminary data.</text>
</comment>
<evidence type="ECO:0000259" key="1">
    <source>
        <dbReference type="Pfam" id="PF14764"/>
    </source>
</evidence>
<dbReference type="Pfam" id="PF14764">
    <property type="entry name" value="SPG48"/>
    <property type="match status" value="1"/>
</dbReference>
<dbReference type="InterPro" id="IPR055450">
    <property type="entry name" value="AP5Z1_ARM"/>
</dbReference>
<proteinExistence type="predicted"/>
<evidence type="ECO:0000259" key="2">
    <source>
        <dbReference type="Pfam" id="PF25153"/>
    </source>
</evidence>
<dbReference type="InterPro" id="IPR056856">
    <property type="entry name" value="TPR_AP5Z1_C"/>
</dbReference>
<dbReference type="Proteomes" id="UP000597762">
    <property type="component" value="Unassembled WGS sequence"/>
</dbReference>
<dbReference type="SUPFAM" id="SSF48371">
    <property type="entry name" value="ARM repeat"/>
    <property type="match status" value="1"/>
</dbReference>
<gene>
    <name evidence="4" type="ORF">SPHA_53691</name>
</gene>